<dbReference type="EMBL" id="CAADIH010000005">
    <property type="protein sequence ID" value="VFR36908.1"/>
    <property type="molecule type" value="Genomic_DNA"/>
</dbReference>
<evidence type="ECO:0000313" key="2">
    <source>
        <dbReference type="EMBL" id="VFR36464.1"/>
    </source>
</evidence>
<evidence type="ECO:0000256" key="1">
    <source>
        <dbReference type="SAM" id="MobiDB-lite"/>
    </source>
</evidence>
<reference evidence="2" key="1">
    <citation type="submission" date="2019-03" db="EMBL/GenBank/DDBJ databases">
        <authorList>
            <person name="Danneels B."/>
        </authorList>
    </citation>
    <scope>NUCLEOTIDE SEQUENCE</scope>
</reference>
<sequence length="93" mass="10026">MGKILFWILLIIAALLIARMIANNKARQAQKSAAPKQAPPRRDTAAAPKADPASLPMMVRCAHCGIHLPREEALLLGGQTWCSHDHAQAGPRA</sequence>
<name>A0A484QDJ9_9ZZZZ</name>
<evidence type="ECO:0000313" key="3">
    <source>
        <dbReference type="EMBL" id="VFR36908.1"/>
    </source>
</evidence>
<dbReference type="InterPro" id="IPR049708">
    <property type="entry name" value="PP0621-like"/>
</dbReference>
<organism evidence="2">
    <name type="scientific">plant metagenome</name>
    <dbReference type="NCBI Taxonomy" id="1297885"/>
    <lineage>
        <taxon>unclassified sequences</taxon>
        <taxon>metagenomes</taxon>
        <taxon>organismal metagenomes</taxon>
    </lineage>
</organism>
<feature type="region of interest" description="Disordered" evidence="1">
    <location>
        <begin position="27"/>
        <end position="51"/>
    </location>
</feature>
<protein>
    <submittedName>
        <fullName evidence="2">Uncharacterized protein</fullName>
    </submittedName>
</protein>
<dbReference type="AlphaFoldDB" id="A0A484QDJ9"/>
<accession>A0A484QDJ9</accession>
<dbReference type="EMBL" id="CAADIE010000004">
    <property type="protein sequence ID" value="VFR36464.1"/>
    <property type="molecule type" value="Genomic_DNA"/>
</dbReference>
<dbReference type="NCBIfam" id="NF041023">
    <property type="entry name" value="PP0621_fam"/>
    <property type="match status" value="1"/>
</dbReference>
<proteinExistence type="predicted"/>
<gene>
    <name evidence="2" type="ORF">BER1_3993</name>
    <name evidence="3" type="ORF">BER2_3965</name>
</gene>
<feature type="compositionally biased region" description="Low complexity" evidence="1">
    <location>
        <begin position="27"/>
        <end position="36"/>
    </location>
</feature>